<evidence type="ECO:0000313" key="7">
    <source>
        <dbReference type="EMBL" id="CAL4162004.1"/>
    </source>
</evidence>
<keyword evidence="3 5" id="KW-0863">Zinc-finger</keyword>
<evidence type="ECO:0000313" key="8">
    <source>
        <dbReference type="Proteomes" id="UP001497623"/>
    </source>
</evidence>
<evidence type="ECO:0000256" key="4">
    <source>
        <dbReference type="ARBA" id="ARBA00022833"/>
    </source>
</evidence>
<dbReference type="SUPFAM" id="SSF57667">
    <property type="entry name" value="beta-beta-alpha zinc fingers"/>
    <property type="match status" value="2"/>
</dbReference>
<dbReference type="InterPro" id="IPR050758">
    <property type="entry name" value="Znf_C2H2-type"/>
</dbReference>
<keyword evidence="2" id="KW-0677">Repeat</keyword>
<dbReference type="PROSITE" id="PS50157">
    <property type="entry name" value="ZINC_FINGER_C2H2_2"/>
    <property type="match status" value="2"/>
</dbReference>
<dbReference type="PANTHER" id="PTHR23234:SF10">
    <property type="entry name" value="RIKEN CDNA 6720489N17 GENE-RELATED"/>
    <property type="match status" value="1"/>
</dbReference>
<dbReference type="InterPro" id="IPR013087">
    <property type="entry name" value="Znf_C2H2_type"/>
</dbReference>
<evidence type="ECO:0000256" key="5">
    <source>
        <dbReference type="PROSITE-ProRule" id="PRU00042"/>
    </source>
</evidence>
<evidence type="ECO:0000256" key="3">
    <source>
        <dbReference type="ARBA" id="ARBA00022771"/>
    </source>
</evidence>
<comment type="caution">
    <text evidence="7">The sequence shown here is derived from an EMBL/GenBank/DDBJ whole genome shotgun (WGS) entry which is preliminary data.</text>
</comment>
<dbReference type="FunFam" id="3.30.160.60:FF:002343">
    <property type="entry name" value="Zinc finger protein 33A"/>
    <property type="match status" value="1"/>
</dbReference>
<dbReference type="InterPro" id="IPR036236">
    <property type="entry name" value="Znf_C2H2_sf"/>
</dbReference>
<gene>
    <name evidence="7" type="ORF">MNOR_LOCUS32745</name>
</gene>
<feature type="non-terminal residue" evidence="7">
    <location>
        <position position="130"/>
    </location>
</feature>
<dbReference type="PANTHER" id="PTHR23234">
    <property type="entry name" value="ZNF44 PROTEIN"/>
    <property type="match status" value="1"/>
</dbReference>
<sequence>MNSNTEHNDAHWSQHFLNKVIPEDIGIQVKEETEVYEEPILNQYIEISVKEKLEFNQCDEVFSRESNLIEHQRVHPVEKAYQCGKIFSNNSYLAHHQKTPTGEKPYQYKQYNKYFPDSIYLNTHKSTHTV</sequence>
<protein>
    <recommendedName>
        <fullName evidence="6">C2H2-type domain-containing protein</fullName>
    </recommendedName>
</protein>
<feature type="domain" description="C2H2-type" evidence="6">
    <location>
        <begin position="53"/>
        <end position="80"/>
    </location>
</feature>
<dbReference type="GO" id="GO:0008270">
    <property type="term" value="F:zinc ion binding"/>
    <property type="evidence" value="ECO:0007669"/>
    <property type="project" value="UniProtKB-KW"/>
</dbReference>
<name>A0AAV2S6R9_MEGNR</name>
<organism evidence="7 8">
    <name type="scientific">Meganyctiphanes norvegica</name>
    <name type="common">Northern krill</name>
    <name type="synonym">Thysanopoda norvegica</name>
    <dbReference type="NCBI Taxonomy" id="48144"/>
    <lineage>
        <taxon>Eukaryota</taxon>
        <taxon>Metazoa</taxon>
        <taxon>Ecdysozoa</taxon>
        <taxon>Arthropoda</taxon>
        <taxon>Crustacea</taxon>
        <taxon>Multicrustacea</taxon>
        <taxon>Malacostraca</taxon>
        <taxon>Eumalacostraca</taxon>
        <taxon>Eucarida</taxon>
        <taxon>Euphausiacea</taxon>
        <taxon>Euphausiidae</taxon>
        <taxon>Meganyctiphanes</taxon>
    </lineage>
</organism>
<evidence type="ECO:0000256" key="2">
    <source>
        <dbReference type="ARBA" id="ARBA00022737"/>
    </source>
</evidence>
<reference evidence="7 8" key="1">
    <citation type="submission" date="2024-05" db="EMBL/GenBank/DDBJ databases">
        <authorList>
            <person name="Wallberg A."/>
        </authorList>
    </citation>
    <scope>NUCLEOTIDE SEQUENCE [LARGE SCALE GENOMIC DNA]</scope>
</reference>
<keyword evidence="8" id="KW-1185">Reference proteome</keyword>
<dbReference type="Gene3D" id="3.30.160.60">
    <property type="entry name" value="Classic Zinc Finger"/>
    <property type="match status" value="3"/>
</dbReference>
<dbReference type="GO" id="GO:0006355">
    <property type="term" value="P:regulation of DNA-templated transcription"/>
    <property type="evidence" value="ECO:0007669"/>
    <property type="project" value="UniProtKB-ARBA"/>
</dbReference>
<evidence type="ECO:0000259" key="6">
    <source>
        <dbReference type="PROSITE" id="PS50157"/>
    </source>
</evidence>
<feature type="domain" description="C2H2-type" evidence="6">
    <location>
        <begin position="78"/>
        <end position="105"/>
    </location>
</feature>
<dbReference type="EMBL" id="CAXKWB010045203">
    <property type="protein sequence ID" value="CAL4162004.1"/>
    <property type="molecule type" value="Genomic_DNA"/>
</dbReference>
<dbReference type="Pfam" id="PF00096">
    <property type="entry name" value="zf-C2H2"/>
    <property type="match status" value="2"/>
</dbReference>
<accession>A0AAV2S6R9</accession>
<keyword evidence="4" id="KW-0862">Zinc</keyword>
<dbReference type="Proteomes" id="UP001497623">
    <property type="component" value="Unassembled WGS sequence"/>
</dbReference>
<keyword evidence="1" id="KW-0479">Metal-binding</keyword>
<proteinExistence type="predicted"/>
<dbReference type="AlphaFoldDB" id="A0AAV2S6R9"/>
<evidence type="ECO:0000256" key="1">
    <source>
        <dbReference type="ARBA" id="ARBA00022723"/>
    </source>
</evidence>